<sequence length="294" mass="32580">MEVGDNKGVEKKIQRTEETQKDVKLKHVSSENVSTQLQEEAKEMLGATPVKLEIKISNVEEGSNVKEDQEMDVSPIDGDDSLLTTPDKSSRRGSGALSDPNKFMRRKSLAQNDLMAVFYLPNTLKQPIVTDVPFESKELEGLSEVEAENRYAGGLPSWEPTLEKAIKSIVSIKCNSVRSFDTEQSGSYTATGFVIDAKNGIILSNRHVVNPAPTVSQAVFVNYEEVELLPVYRDPIHDFGFFKFDPEKVKFMELSEIKLAPSKAKVGMEIRVVGNDAGEKLSILSGTLARLDRK</sequence>
<evidence type="ECO:0000313" key="2">
    <source>
        <dbReference type="EMBL" id="OMH84966.1"/>
    </source>
</evidence>
<reference evidence="3" key="1">
    <citation type="submission" date="2017-01" db="EMBL/GenBank/DDBJ databases">
        <authorList>
            <person name="Wang Y."/>
            <person name="White M."/>
            <person name="Kvist S."/>
            <person name="Moncalvo J.-M."/>
        </authorList>
    </citation>
    <scope>NUCLEOTIDE SEQUENCE [LARGE SCALE GENOMIC DNA]</scope>
    <source>
        <strain evidence="3">COL-18-3</strain>
    </source>
</reference>
<dbReference type="EMBL" id="LSSK01000125">
    <property type="protein sequence ID" value="OMH84966.1"/>
    <property type="molecule type" value="Genomic_DNA"/>
</dbReference>
<protein>
    <submittedName>
        <fullName evidence="2">PDZ domain-containing protein</fullName>
    </submittedName>
</protein>
<evidence type="ECO:0000313" key="3">
    <source>
        <dbReference type="Proteomes" id="UP000188320"/>
    </source>
</evidence>
<dbReference type="AlphaFoldDB" id="A0A1R1PVG7"/>
<feature type="region of interest" description="Disordered" evidence="1">
    <location>
        <begin position="1"/>
        <end position="35"/>
    </location>
</feature>
<feature type="region of interest" description="Disordered" evidence="1">
    <location>
        <begin position="59"/>
        <end position="104"/>
    </location>
</feature>
<accession>A0A1R1PVG7</accession>
<organism evidence="2 3">
    <name type="scientific">Zancudomyces culisetae</name>
    <name type="common">Gut fungus</name>
    <name type="synonym">Smittium culisetae</name>
    <dbReference type="NCBI Taxonomy" id="1213189"/>
    <lineage>
        <taxon>Eukaryota</taxon>
        <taxon>Fungi</taxon>
        <taxon>Fungi incertae sedis</taxon>
        <taxon>Zoopagomycota</taxon>
        <taxon>Kickxellomycotina</taxon>
        <taxon>Harpellomycetes</taxon>
        <taxon>Harpellales</taxon>
        <taxon>Legeriomycetaceae</taxon>
        <taxon>Zancudomyces</taxon>
    </lineage>
</organism>
<comment type="caution">
    <text evidence="2">The sequence shown here is derived from an EMBL/GenBank/DDBJ whole genome shotgun (WGS) entry which is preliminary data.</text>
</comment>
<proteinExistence type="predicted"/>
<dbReference type="PANTHER" id="PTHR46366">
    <property type="entry name" value="PRO-APOPTOTIC SERINE PROTEASE NMA111"/>
    <property type="match status" value="1"/>
</dbReference>
<dbReference type="Pfam" id="PF13365">
    <property type="entry name" value="Trypsin_2"/>
    <property type="match status" value="1"/>
</dbReference>
<dbReference type="Gene3D" id="2.40.10.120">
    <property type="match status" value="1"/>
</dbReference>
<gene>
    <name evidence="2" type="ORF">AX774_g1498</name>
</gene>
<dbReference type="SUPFAM" id="SSF50494">
    <property type="entry name" value="Trypsin-like serine proteases"/>
    <property type="match status" value="1"/>
</dbReference>
<dbReference type="Proteomes" id="UP000188320">
    <property type="component" value="Unassembled WGS sequence"/>
</dbReference>
<dbReference type="InterPro" id="IPR009003">
    <property type="entry name" value="Peptidase_S1_PA"/>
</dbReference>
<evidence type="ECO:0000256" key="1">
    <source>
        <dbReference type="SAM" id="MobiDB-lite"/>
    </source>
</evidence>
<name>A0A1R1PVG7_ZANCU</name>
<dbReference type="OrthoDB" id="4217619at2759"/>
<feature type="compositionally biased region" description="Basic and acidic residues" evidence="1">
    <location>
        <begin position="1"/>
        <end position="29"/>
    </location>
</feature>
<dbReference type="PANTHER" id="PTHR46366:SF1">
    <property type="entry name" value="PDZ DOMAIN-CONTAINING PROTEIN C1685.05"/>
    <property type="match status" value="1"/>
</dbReference>
<keyword evidence="3" id="KW-1185">Reference proteome</keyword>